<evidence type="ECO:0000256" key="4">
    <source>
        <dbReference type="ARBA" id="ARBA00023277"/>
    </source>
</evidence>
<dbReference type="RefSeq" id="WP_132217020.1">
    <property type="nucleotide sequence ID" value="NZ_OX156936.1"/>
</dbReference>
<evidence type="ECO:0000313" key="11">
    <source>
        <dbReference type="Proteomes" id="UP000295455"/>
    </source>
</evidence>
<dbReference type="GO" id="GO:0010411">
    <property type="term" value="P:xyloglucan metabolic process"/>
    <property type="evidence" value="ECO:0007669"/>
    <property type="project" value="TreeGrafter"/>
</dbReference>
<proteinExistence type="inferred from homology"/>
<dbReference type="Proteomes" id="UP000295455">
    <property type="component" value="Unassembled WGS sequence"/>
</dbReference>
<organism evidence="10 11">
    <name type="scientific">Mariniflexile fucanivorans</name>
    <dbReference type="NCBI Taxonomy" id="264023"/>
    <lineage>
        <taxon>Bacteria</taxon>
        <taxon>Pseudomonadati</taxon>
        <taxon>Bacteroidota</taxon>
        <taxon>Flavobacteriia</taxon>
        <taxon>Flavobacteriales</taxon>
        <taxon>Flavobacteriaceae</taxon>
        <taxon>Mariniflexile</taxon>
    </lineage>
</organism>
<keyword evidence="11" id="KW-1185">Reference proteome</keyword>
<evidence type="ECO:0000313" key="10">
    <source>
        <dbReference type="EMBL" id="TCL66788.1"/>
    </source>
</evidence>
<keyword evidence="5" id="KW-0326">Glycosidase</keyword>
<dbReference type="GO" id="GO:0000272">
    <property type="term" value="P:polysaccharide catabolic process"/>
    <property type="evidence" value="ECO:0007669"/>
    <property type="project" value="UniProtKB-KW"/>
</dbReference>
<gene>
    <name evidence="10" type="ORF">EV196_103205</name>
</gene>
<name>A0A4R1RKR0_9FLAO</name>
<comment type="similarity">
    <text evidence="7">Belongs to the glycosyl hydrolase 74 family.</text>
</comment>
<dbReference type="InterPro" id="IPR026444">
    <property type="entry name" value="Secre_tail"/>
</dbReference>
<dbReference type="InterPro" id="IPR031778">
    <property type="entry name" value="Sortilin_N"/>
</dbReference>
<keyword evidence="6" id="KW-0624">Polysaccharide degradation</keyword>
<dbReference type="CDD" id="cd15482">
    <property type="entry name" value="Sialidase_non-viral"/>
    <property type="match status" value="1"/>
</dbReference>
<dbReference type="EMBL" id="SLUP01000003">
    <property type="protein sequence ID" value="TCL66788.1"/>
    <property type="molecule type" value="Genomic_DNA"/>
</dbReference>
<sequence>MKKTITLLFFTLSVLGYSQIVDYRNAPSTPNSNYYDIVNKAKQKTASKKVTGKATRTDIKAEKQFERWAYFWKDRVNADGSFPKALQGWENAGLLENNTETTKKQNTQSKTNVLNWSNIGPQTNPNPNGYAAPPQLGRVNTFWRFAVTPNSSSTGDILIVGTPTGGIWKSTDNGANWSPKFDTFAGIGITDIKGSSSVSGTPGALYATTGDYDSSGTLNAIGVYKSVDYGETWTATPGLSGNLSDTGNSSLLGHLVVIDANTVVVAAKNDILKTTDGGTTWTSKFNEFDGKFGRMASHGTNIVCTNYWGGIFYSLNSGDTWSVLLASGGSKDQKVVAVDHEGTNAGTFYVQGNDGRLQVLDLVNETISSIGTPRPATAEDTDSFGTYSSQDGYNQALTVRNGFFMEGAVAGQTSIDNGDTWYMSLNGYWKNSSTPGVFVHCDHHQMGYLNNGNSFWDAHDGGLDFIEFNSTPDLTTPNTTYKTNGVINTQIYAISINPTVANSDDFLMANQDNDGFSKEGGTWYGVGAGDGVCSAIDYNNTSIRYMGGTNGTLFRSYGTTGFKDEFFGDEVPKPGTGEFVWPFSLDTNTSTIAYGGFDDFYKSTNISTISLYPTPAASTIWTDLNAGAGIPLSFDNQGDNVAIVGETALRRSTDGGATWSTINQPSGVEINSFSIDGASTNGTTIYATAKAYLAGSKVYKSTDGGSTWTNISGNMPNVIMKKILFRQGYTSEQLFVGTELGVYFTTDGGTNWDKLGDNLPNVIVNDLKINYLGEKLFIGTYGRGMWEINISNLTLGLENLEANDVLAPKLYPNPVSNGDLNIKLPNNSEAFDYVIYNIVGGFVKKGKINQGNNIINVGQVSAGIYIVRMTNSKYVSLQKIIIK</sequence>
<evidence type="ECO:0000256" key="3">
    <source>
        <dbReference type="ARBA" id="ARBA00022801"/>
    </source>
</evidence>
<feature type="domain" description="Secretion system C-terminal sorting" evidence="9">
    <location>
        <begin position="810"/>
        <end position="882"/>
    </location>
</feature>
<evidence type="ECO:0000256" key="5">
    <source>
        <dbReference type="ARBA" id="ARBA00023295"/>
    </source>
</evidence>
<reference evidence="10 11" key="1">
    <citation type="submission" date="2019-03" db="EMBL/GenBank/DDBJ databases">
        <title>Genomic Encyclopedia of Type Strains, Phase IV (KMG-IV): sequencing the most valuable type-strain genomes for metagenomic binning, comparative biology and taxonomic classification.</title>
        <authorList>
            <person name="Goeker M."/>
        </authorList>
    </citation>
    <scope>NUCLEOTIDE SEQUENCE [LARGE SCALE GENOMIC DNA]</scope>
    <source>
        <strain evidence="10 11">DSM 18792</strain>
    </source>
</reference>
<dbReference type="Pfam" id="PF18962">
    <property type="entry name" value="Por_Secre_tail"/>
    <property type="match status" value="1"/>
</dbReference>
<comment type="caution">
    <text evidence="10">The sequence shown here is derived from an EMBL/GenBank/DDBJ whole genome shotgun (WGS) entry which is preliminary data.</text>
</comment>
<dbReference type="OrthoDB" id="9757947at2"/>
<dbReference type="InterPro" id="IPR015943">
    <property type="entry name" value="WD40/YVTN_repeat-like_dom_sf"/>
</dbReference>
<evidence type="ECO:0000256" key="6">
    <source>
        <dbReference type="ARBA" id="ARBA00023326"/>
    </source>
</evidence>
<keyword evidence="2" id="KW-0677">Repeat</keyword>
<dbReference type="Pfam" id="PF15902">
    <property type="entry name" value="Sortilin-Vps10"/>
    <property type="match status" value="1"/>
</dbReference>
<keyword evidence="3" id="KW-0378">Hydrolase</keyword>
<dbReference type="InterPro" id="IPR052025">
    <property type="entry name" value="Xyloglucanase_GH74"/>
</dbReference>
<evidence type="ECO:0000259" key="9">
    <source>
        <dbReference type="Pfam" id="PF18962"/>
    </source>
</evidence>
<evidence type="ECO:0000259" key="8">
    <source>
        <dbReference type="Pfam" id="PF15902"/>
    </source>
</evidence>
<dbReference type="GO" id="GO:0016798">
    <property type="term" value="F:hydrolase activity, acting on glycosyl bonds"/>
    <property type="evidence" value="ECO:0007669"/>
    <property type="project" value="UniProtKB-KW"/>
</dbReference>
<dbReference type="PANTHER" id="PTHR43739">
    <property type="entry name" value="XYLOGLUCANASE (EUROFUNG)"/>
    <property type="match status" value="1"/>
</dbReference>
<dbReference type="AlphaFoldDB" id="A0A4R1RKR0"/>
<protein>
    <submittedName>
        <fullName evidence="10">Putative secreted protein (Por secretion system target)</fullName>
    </submittedName>
</protein>
<feature type="domain" description="Sortilin N-terminal" evidence="8">
    <location>
        <begin position="649"/>
        <end position="760"/>
    </location>
</feature>
<evidence type="ECO:0000256" key="7">
    <source>
        <dbReference type="ARBA" id="ARBA00037986"/>
    </source>
</evidence>
<evidence type="ECO:0000256" key="2">
    <source>
        <dbReference type="ARBA" id="ARBA00022737"/>
    </source>
</evidence>
<dbReference type="NCBIfam" id="TIGR04183">
    <property type="entry name" value="Por_Secre_tail"/>
    <property type="match status" value="1"/>
</dbReference>
<dbReference type="SUPFAM" id="SSF110296">
    <property type="entry name" value="Oligoxyloglucan reducing end-specific cellobiohydrolase"/>
    <property type="match status" value="1"/>
</dbReference>
<dbReference type="Gene3D" id="2.130.10.10">
    <property type="entry name" value="YVTN repeat-like/Quinoprotein amine dehydrogenase"/>
    <property type="match status" value="3"/>
</dbReference>
<dbReference type="PANTHER" id="PTHR43739:SF2">
    <property type="entry name" value="OLIGOXYLOGLUCAN-REDUCING END-SPECIFIC XYLOGLUCANASE-RELATED"/>
    <property type="match status" value="1"/>
</dbReference>
<evidence type="ECO:0000256" key="1">
    <source>
        <dbReference type="ARBA" id="ARBA00022729"/>
    </source>
</evidence>
<accession>A0A4R1RKR0</accession>
<keyword evidence="4" id="KW-0119">Carbohydrate metabolism</keyword>
<keyword evidence="1" id="KW-0732">Signal</keyword>